<dbReference type="InterPro" id="IPR049174">
    <property type="entry name" value="Beta-AFase-like"/>
</dbReference>
<feature type="domain" description="Non-reducing end beta-L-arabinofuranosidase-like GH127 catalytic" evidence="1">
    <location>
        <begin position="22"/>
        <end position="435"/>
    </location>
</feature>
<dbReference type="Proteomes" id="UP001201980">
    <property type="component" value="Unassembled WGS sequence"/>
</dbReference>
<evidence type="ECO:0000259" key="1">
    <source>
        <dbReference type="Pfam" id="PF07944"/>
    </source>
</evidence>
<comment type="caution">
    <text evidence="4">The sequence shown here is derived from an EMBL/GenBank/DDBJ whole genome shotgun (WGS) entry which is preliminary data.</text>
</comment>
<protein>
    <submittedName>
        <fullName evidence="4">DUF1680 domain</fullName>
    </submittedName>
</protein>
<gene>
    <name evidence="4" type="ORF">MKZ38_010085</name>
</gene>
<organism evidence="4 5">
    <name type="scientific">Zalerion maritima</name>
    <dbReference type="NCBI Taxonomy" id="339359"/>
    <lineage>
        <taxon>Eukaryota</taxon>
        <taxon>Fungi</taxon>
        <taxon>Dikarya</taxon>
        <taxon>Ascomycota</taxon>
        <taxon>Pezizomycotina</taxon>
        <taxon>Sordariomycetes</taxon>
        <taxon>Lulworthiomycetidae</taxon>
        <taxon>Lulworthiales</taxon>
        <taxon>Lulworthiaceae</taxon>
        <taxon>Zalerion</taxon>
    </lineage>
</organism>
<dbReference type="PANTHER" id="PTHR43465:SF2">
    <property type="entry name" value="DUF1680 DOMAIN PROTEIN (AFU_ORTHOLOGUE AFUA_1G08910)"/>
    <property type="match status" value="1"/>
</dbReference>
<evidence type="ECO:0000259" key="2">
    <source>
        <dbReference type="Pfam" id="PF20736"/>
    </source>
</evidence>
<dbReference type="Pfam" id="PF20736">
    <property type="entry name" value="Glyco_hydro127M"/>
    <property type="match status" value="1"/>
</dbReference>
<dbReference type="AlphaFoldDB" id="A0AAD5WUQ0"/>
<dbReference type="InterPro" id="IPR012878">
    <property type="entry name" value="Beta-AFase-like_GH127_cat"/>
</dbReference>
<dbReference type="GO" id="GO:0005975">
    <property type="term" value="P:carbohydrate metabolic process"/>
    <property type="evidence" value="ECO:0007669"/>
    <property type="project" value="InterPro"/>
</dbReference>
<dbReference type="InterPro" id="IPR049049">
    <property type="entry name" value="Beta-AFase-like_GH127_C"/>
</dbReference>
<dbReference type="InterPro" id="IPR049046">
    <property type="entry name" value="Beta-AFase-like_GH127_middle"/>
</dbReference>
<dbReference type="Pfam" id="PF20737">
    <property type="entry name" value="Glyco_hydro127C"/>
    <property type="match status" value="1"/>
</dbReference>
<proteinExistence type="predicted"/>
<dbReference type="Pfam" id="PF07944">
    <property type="entry name" value="Beta-AFase-like_GH127_cat"/>
    <property type="match status" value="1"/>
</dbReference>
<accession>A0AAD5WUQ0</accession>
<dbReference type="InterPro" id="IPR008928">
    <property type="entry name" value="6-hairpin_glycosidase_sf"/>
</dbReference>
<dbReference type="PANTHER" id="PTHR43465">
    <property type="entry name" value="DUF1680 DOMAIN PROTEIN (AFU_ORTHOLOGUE AFUA_1G08910)"/>
    <property type="match status" value="1"/>
</dbReference>
<evidence type="ECO:0000259" key="3">
    <source>
        <dbReference type="Pfam" id="PF20737"/>
    </source>
</evidence>
<sequence>MTTPNPNHYPQTTFTSTAFGPSLLTDRRKTIAKTTIHTQLDKLKNTGRYDCFKLQWHPTYEDHSMWPVPLHLFWDSDIAKWIEGAVYFLASFGHDEEVDNAIQELVEMIRGAQQEDGYLNVHYTVVEKAKRWSNLRDMHELYNAGHLIEAALAHHSYYKNNRLMEPVVRYVSLIHKTFGPGNDQVHGYPGHPEIELALLRLYAETGNEEAYSLAHYFLSERGNPKGQDGKHYYDWEREQRGEHEYLCPSTYPRPGWYEYCQAHRPIQEQDTVEGHSVRQMYLLTAVADMIYLSESSKKSLAEGEKPWKQALYKCWDNMVSRKMYLTGGIGSVKQWEGFGIDYHLPQSSDEGGCYAETCAAIAAMMLAERILKFDLNARFADVMELCLYNAVMTAMSTDGKAFTYTNQLGSSEADKSVREDWFWCACCPPNVTRLFGCLGGYVWHYGQEEKTASSDTYINVHLFTNARLEFPVPGGKGKATLEQKTEYPGESKVSFALDAPEGTNLTLRLRMPSWCKSETGLSPGKLGQDGVSTKSGYLVLPPSYTSKNKRFSLDFGNFSPRWISPHPYTGQRTLSLARGPIVYCVEDADNAWESNHFKDILVKPGDVAEEQVKDEKTGETYVKLKAKGLKRDMRSWEASSLAPGWDDVQKADVAEEEKELIFVPYYFRANRGGKGNMRVGLQKA</sequence>
<dbReference type="EMBL" id="JAKWBI020000084">
    <property type="protein sequence ID" value="KAJ2903334.1"/>
    <property type="molecule type" value="Genomic_DNA"/>
</dbReference>
<feature type="domain" description="Non-reducing end beta-L-arabinofuranosidase-like GH127 C-terminal" evidence="3">
    <location>
        <begin position="571"/>
        <end position="679"/>
    </location>
</feature>
<keyword evidence="5" id="KW-1185">Reference proteome</keyword>
<evidence type="ECO:0000313" key="5">
    <source>
        <dbReference type="Proteomes" id="UP001201980"/>
    </source>
</evidence>
<dbReference type="SUPFAM" id="SSF48208">
    <property type="entry name" value="Six-hairpin glycosidases"/>
    <property type="match status" value="1"/>
</dbReference>
<feature type="domain" description="Non-reducing end beta-L-arabinofuranosidase-like GH127 middle" evidence="2">
    <location>
        <begin position="458"/>
        <end position="539"/>
    </location>
</feature>
<name>A0AAD5WUQ0_9PEZI</name>
<reference evidence="4" key="1">
    <citation type="submission" date="2022-07" db="EMBL/GenBank/DDBJ databases">
        <title>Draft genome sequence of Zalerion maritima ATCC 34329, a (micro)plastics degrading marine fungus.</title>
        <authorList>
            <person name="Paco A."/>
            <person name="Goncalves M.F.M."/>
            <person name="Rocha-Santos T.A.P."/>
            <person name="Alves A."/>
        </authorList>
    </citation>
    <scope>NUCLEOTIDE SEQUENCE</scope>
    <source>
        <strain evidence="4">ATCC 34329</strain>
    </source>
</reference>
<evidence type="ECO:0000313" key="4">
    <source>
        <dbReference type="EMBL" id="KAJ2903334.1"/>
    </source>
</evidence>